<feature type="compositionally biased region" description="Polar residues" evidence="5">
    <location>
        <begin position="264"/>
        <end position="284"/>
    </location>
</feature>
<evidence type="ECO:0000256" key="4">
    <source>
        <dbReference type="PROSITE-ProRule" id="PRU00472"/>
    </source>
</evidence>
<dbReference type="STRING" id="1095629.A0A0C9XIU4"/>
<feature type="compositionally biased region" description="Polar residues" evidence="5">
    <location>
        <begin position="137"/>
        <end position="148"/>
    </location>
</feature>
<evidence type="ECO:0000313" key="7">
    <source>
        <dbReference type="EMBL" id="KIJ96132.1"/>
    </source>
</evidence>
<protein>
    <recommendedName>
        <fullName evidence="6">TFIIS-type domain-containing protein</fullName>
    </recommendedName>
</protein>
<dbReference type="EMBL" id="KN838732">
    <property type="protein sequence ID" value="KIJ96132.1"/>
    <property type="molecule type" value="Genomic_DNA"/>
</dbReference>
<feature type="compositionally biased region" description="Pro residues" evidence="5">
    <location>
        <begin position="80"/>
        <end position="90"/>
    </location>
</feature>
<feature type="region of interest" description="Disordered" evidence="5">
    <location>
        <begin position="264"/>
        <end position="290"/>
    </location>
</feature>
<dbReference type="GO" id="GO:0008270">
    <property type="term" value="F:zinc ion binding"/>
    <property type="evidence" value="ECO:0007669"/>
    <property type="project" value="UniProtKB-KW"/>
</dbReference>
<feature type="compositionally biased region" description="Polar residues" evidence="5">
    <location>
        <begin position="101"/>
        <end position="113"/>
    </location>
</feature>
<keyword evidence="8" id="KW-1185">Reference proteome</keyword>
<dbReference type="HOGENOM" id="CLU_765185_0_0_1"/>
<dbReference type="OrthoDB" id="158357at2759"/>
<keyword evidence="2 4" id="KW-0863">Zinc-finger</keyword>
<evidence type="ECO:0000256" key="2">
    <source>
        <dbReference type="ARBA" id="ARBA00022771"/>
    </source>
</evidence>
<keyword evidence="3" id="KW-0862">Zinc</keyword>
<keyword evidence="1" id="KW-0479">Metal-binding</keyword>
<dbReference type="AlphaFoldDB" id="A0A0C9XIU4"/>
<dbReference type="Pfam" id="PF01096">
    <property type="entry name" value="Zn_ribbon_TFIIS"/>
    <property type="match status" value="1"/>
</dbReference>
<feature type="domain" description="TFIIS-type" evidence="6">
    <location>
        <begin position="295"/>
        <end position="326"/>
    </location>
</feature>
<accession>A0A0C9XIU4</accession>
<feature type="region of interest" description="Disordered" evidence="5">
    <location>
        <begin position="64"/>
        <end position="113"/>
    </location>
</feature>
<gene>
    <name evidence="7" type="ORF">K443DRAFT_10875</name>
</gene>
<reference evidence="7 8" key="1">
    <citation type="submission" date="2014-04" db="EMBL/GenBank/DDBJ databases">
        <authorList>
            <consortium name="DOE Joint Genome Institute"/>
            <person name="Kuo A."/>
            <person name="Kohler A."/>
            <person name="Nagy L.G."/>
            <person name="Floudas D."/>
            <person name="Copeland A."/>
            <person name="Barry K.W."/>
            <person name="Cichocki N."/>
            <person name="Veneault-Fourrey C."/>
            <person name="LaButti K."/>
            <person name="Lindquist E.A."/>
            <person name="Lipzen A."/>
            <person name="Lundell T."/>
            <person name="Morin E."/>
            <person name="Murat C."/>
            <person name="Sun H."/>
            <person name="Tunlid A."/>
            <person name="Henrissat B."/>
            <person name="Grigoriev I.V."/>
            <person name="Hibbett D.S."/>
            <person name="Martin F."/>
            <person name="Nordberg H.P."/>
            <person name="Cantor M.N."/>
            <person name="Hua S.X."/>
        </authorList>
    </citation>
    <scope>NUCLEOTIDE SEQUENCE [LARGE SCALE GENOMIC DNA]</scope>
    <source>
        <strain evidence="7 8">LaAM-08-1</strain>
    </source>
</reference>
<dbReference type="Gene3D" id="2.20.25.10">
    <property type="match status" value="1"/>
</dbReference>
<evidence type="ECO:0000256" key="1">
    <source>
        <dbReference type="ARBA" id="ARBA00022723"/>
    </source>
</evidence>
<dbReference type="CDD" id="cd13749">
    <property type="entry name" value="Zn-ribbon_TFIIS"/>
    <property type="match status" value="1"/>
</dbReference>
<evidence type="ECO:0000256" key="3">
    <source>
        <dbReference type="ARBA" id="ARBA00022833"/>
    </source>
</evidence>
<sequence>MRHFSTALGTVSFSLLTIDDIFEFRVPRLQLTRDKSPPNHIDKLEQLLVGDDLNAFQKALPHLPSSDDAYGSFEPTTPMLTPPPTTPDSPSPGSKPEIPLSSPTVPSLTIGSKLSQSTPKQLVLVEVLSKSSLTLGSEPSQSTPKQPSTLPPKDDQSLLLASLRYNLQRSEQELYVQLSQTPTSSLNDIRRAFLAAAKGTQKRILAWQKKHLASKASLVGELSAEEPEWWAKGCHVVPGANVIIRERDWGSIIPFTLRARQPPNSTKGIFTTNSTERKNPSTSGPAAAEQQAETDAFQCSRCKQRKCRYRQAQTRSADEPMTTFVTYGLLSLFLHTITDLLPCTVAQTVETGGNSHKPMTKH</sequence>
<dbReference type="SUPFAM" id="SSF57783">
    <property type="entry name" value="Zinc beta-ribbon"/>
    <property type="match status" value="1"/>
</dbReference>
<dbReference type="GO" id="GO:0006351">
    <property type="term" value="P:DNA-templated transcription"/>
    <property type="evidence" value="ECO:0007669"/>
    <property type="project" value="InterPro"/>
</dbReference>
<dbReference type="PROSITE" id="PS51133">
    <property type="entry name" value="ZF_TFIIS_2"/>
    <property type="match status" value="1"/>
</dbReference>
<dbReference type="SMART" id="SM00440">
    <property type="entry name" value="ZnF_C2C2"/>
    <property type="match status" value="1"/>
</dbReference>
<organism evidence="7 8">
    <name type="scientific">Laccaria amethystina LaAM-08-1</name>
    <dbReference type="NCBI Taxonomy" id="1095629"/>
    <lineage>
        <taxon>Eukaryota</taxon>
        <taxon>Fungi</taxon>
        <taxon>Dikarya</taxon>
        <taxon>Basidiomycota</taxon>
        <taxon>Agaricomycotina</taxon>
        <taxon>Agaricomycetes</taxon>
        <taxon>Agaricomycetidae</taxon>
        <taxon>Agaricales</taxon>
        <taxon>Agaricineae</taxon>
        <taxon>Hydnangiaceae</taxon>
        <taxon>Laccaria</taxon>
    </lineage>
</organism>
<dbReference type="GO" id="GO:0003676">
    <property type="term" value="F:nucleic acid binding"/>
    <property type="evidence" value="ECO:0007669"/>
    <property type="project" value="InterPro"/>
</dbReference>
<evidence type="ECO:0000256" key="5">
    <source>
        <dbReference type="SAM" id="MobiDB-lite"/>
    </source>
</evidence>
<feature type="region of interest" description="Disordered" evidence="5">
    <location>
        <begin position="133"/>
        <end position="154"/>
    </location>
</feature>
<evidence type="ECO:0000259" key="6">
    <source>
        <dbReference type="PROSITE" id="PS51133"/>
    </source>
</evidence>
<dbReference type="Proteomes" id="UP000054477">
    <property type="component" value="Unassembled WGS sequence"/>
</dbReference>
<dbReference type="InterPro" id="IPR001222">
    <property type="entry name" value="Znf_TFIIS"/>
</dbReference>
<name>A0A0C9XIU4_9AGAR</name>
<evidence type="ECO:0000313" key="8">
    <source>
        <dbReference type="Proteomes" id="UP000054477"/>
    </source>
</evidence>
<reference evidence="8" key="2">
    <citation type="submission" date="2015-01" db="EMBL/GenBank/DDBJ databases">
        <title>Evolutionary Origins and Diversification of the Mycorrhizal Mutualists.</title>
        <authorList>
            <consortium name="DOE Joint Genome Institute"/>
            <consortium name="Mycorrhizal Genomics Consortium"/>
            <person name="Kohler A."/>
            <person name="Kuo A."/>
            <person name="Nagy L.G."/>
            <person name="Floudas D."/>
            <person name="Copeland A."/>
            <person name="Barry K.W."/>
            <person name="Cichocki N."/>
            <person name="Veneault-Fourrey C."/>
            <person name="LaButti K."/>
            <person name="Lindquist E.A."/>
            <person name="Lipzen A."/>
            <person name="Lundell T."/>
            <person name="Morin E."/>
            <person name="Murat C."/>
            <person name="Riley R."/>
            <person name="Ohm R."/>
            <person name="Sun H."/>
            <person name="Tunlid A."/>
            <person name="Henrissat B."/>
            <person name="Grigoriev I.V."/>
            <person name="Hibbett D.S."/>
            <person name="Martin F."/>
        </authorList>
    </citation>
    <scope>NUCLEOTIDE SEQUENCE [LARGE SCALE GENOMIC DNA]</scope>
    <source>
        <strain evidence="8">LaAM-08-1</strain>
    </source>
</reference>
<proteinExistence type="predicted"/>